<dbReference type="EMBL" id="BTSY01000003">
    <property type="protein sequence ID" value="GMT19906.1"/>
    <property type="molecule type" value="Genomic_DNA"/>
</dbReference>
<organism evidence="2 3">
    <name type="scientific">Pristionchus fissidentatus</name>
    <dbReference type="NCBI Taxonomy" id="1538716"/>
    <lineage>
        <taxon>Eukaryota</taxon>
        <taxon>Metazoa</taxon>
        <taxon>Ecdysozoa</taxon>
        <taxon>Nematoda</taxon>
        <taxon>Chromadorea</taxon>
        <taxon>Rhabditida</taxon>
        <taxon>Rhabditina</taxon>
        <taxon>Diplogasteromorpha</taxon>
        <taxon>Diplogasteroidea</taxon>
        <taxon>Neodiplogasteridae</taxon>
        <taxon>Pristionchus</taxon>
    </lineage>
</organism>
<evidence type="ECO:0000256" key="1">
    <source>
        <dbReference type="SAM" id="SignalP"/>
    </source>
</evidence>
<dbReference type="Proteomes" id="UP001432322">
    <property type="component" value="Unassembled WGS sequence"/>
</dbReference>
<evidence type="ECO:0000313" key="3">
    <source>
        <dbReference type="Proteomes" id="UP001432322"/>
    </source>
</evidence>
<feature type="non-terminal residue" evidence="2">
    <location>
        <position position="1"/>
    </location>
</feature>
<name>A0AAV5VJV8_9BILA</name>
<feature type="signal peptide" evidence="1">
    <location>
        <begin position="1"/>
        <end position="15"/>
    </location>
</feature>
<comment type="caution">
    <text evidence="2">The sequence shown here is derived from an EMBL/GenBank/DDBJ whole genome shotgun (WGS) entry which is preliminary data.</text>
</comment>
<accession>A0AAV5VJV8</accession>
<keyword evidence="1" id="KW-0732">Signal</keyword>
<proteinExistence type="predicted"/>
<dbReference type="AlphaFoldDB" id="A0AAV5VJV8"/>
<feature type="chain" id="PRO_5043473148" evidence="1">
    <location>
        <begin position="16"/>
        <end position="200"/>
    </location>
</feature>
<gene>
    <name evidence="2" type="ORF">PFISCL1PPCAC_11203</name>
</gene>
<evidence type="ECO:0000313" key="2">
    <source>
        <dbReference type="EMBL" id="GMT19906.1"/>
    </source>
</evidence>
<sequence length="200" mass="21881">IVLLIASIDILLSSACLPMIPSEELIPQKTTTTTTTKPSTNDCTKLEANTKSCEYYCFDPDYAQGSPNCVVKANPSKLIRTDTQQEITPVCQQGKWFSGGNEIPQSTKVACYSCAPLCALSDDGPGEPDVDFTMLQYSCKVGKLLFDFTYQGQTETITIQSLVCNANGYKWDLQGDDITPYYSSIEEIITGDIGHLLRCG</sequence>
<keyword evidence="3" id="KW-1185">Reference proteome</keyword>
<reference evidence="2" key="1">
    <citation type="submission" date="2023-10" db="EMBL/GenBank/DDBJ databases">
        <title>Genome assembly of Pristionchus species.</title>
        <authorList>
            <person name="Yoshida K."/>
            <person name="Sommer R.J."/>
        </authorList>
    </citation>
    <scope>NUCLEOTIDE SEQUENCE</scope>
    <source>
        <strain evidence="2">RS5133</strain>
    </source>
</reference>
<protein>
    <submittedName>
        <fullName evidence="2">Uncharacterized protein</fullName>
    </submittedName>
</protein>